<comment type="subcellular location">
    <subcellularLocation>
        <location evidence="5">Cell outer membrane</location>
    </subcellularLocation>
    <subcellularLocation>
        <location evidence="1">Membrane</location>
    </subcellularLocation>
</comment>
<sequence>MKPSIWLLLFLCTTFTCQAKVFIKQSDIDLRGALGAIAKDMQVKLVDELEDKAAKQAITQTLSGEGLDLLAQLSEVYDFDWYVYGGSLTVHTGQAYINYAFQPRNISSASLIKELKSTFRTDDTTKIKLVSRGNSILFSGTRQFVNDAVSYSNMIDKNEFLENGNNLELARIEFHYLSVIDRDISTYDGNVTFPGAQSLISSAIERIGQFENISDGEMVKRAYKLKLSQSDKQQLEEDELTSKVQSLPGSNALLIRGTPEEVKLAKHIATLIDIKRKQLLFSLHVYDVSVERTEALGVNSSWLNGSRGIYDIVVPPFTDTVDFVKNFQALYTNNMARGVYETNLLVLENQQGHFGKKETATIVLISDKQVSTQTIEAENGLYVTGRLLPSGKVQAKFSYIEESLDGDDTDDAGTTQAPKVNSQSLASEVYIDPNQTVILGGFDNTVTETTESGVPILSSIPWLGELFKSKKEIKRKYKRYISVSFKVI</sequence>
<dbReference type="PANTHER" id="PTHR30332:SF24">
    <property type="entry name" value="SECRETIN GSPD-RELATED"/>
    <property type="match status" value="1"/>
</dbReference>
<feature type="domain" description="Type II/III secretion system secretin-like" evidence="7">
    <location>
        <begin position="329"/>
        <end position="487"/>
    </location>
</feature>
<keyword evidence="10" id="KW-1185">Reference proteome</keyword>
<feature type="signal peptide" evidence="6">
    <location>
        <begin position="1"/>
        <end position="19"/>
    </location>
</feature>
<dbReference type="GO" id="GO:0009306">
    <property type="term" value="P:protein secretion"/>
    <property type="evidence" value="ECO:0007669"/>
    <property type="project" value="InterPro"/>
</dbReference>
<feature type="domain" description="NolW-like" evidence="8">
    <location>
        <begin position="101"/>
        <end position="158"/>
    </location>
</feature>
<dbReference type="GO" id="GO:0015627">
    <property type="term" value="C:type II protein secretion system complex"/>
    <property type="evidence" value="ECO:0007669"/>
    <property type="project" value="TreeGrafter"/>
</dbReference>
<evidence type="ECO:0000259" key="8">
    <source>
        <dbReference type="Pfam" id="PF03958"/>
    </source>
</evidence>
<accession>A0A1S6HQ39</accession>
<evidence type="ECO:0000256" key="3">
    <source>
        <dbReference type="ARBA" id="ARBA00023136"/>
    </source>
</evidence>
<evidence type="ECO:0000313" key="9">
    <source>
        <dbReference type="EMBL" id="AQS37640.1"/>
    </source>
</evidence>
<evidence type="ECO:0000256" key="1">
    <source>
        <dbReference type="ARBA" id="ARBA00004370"/>
    </source>
</evidence>
<dbReference type="AlphaFoldDB" id="A0A1S6HQ39"/>
<evidence type="ECO:0000256" key="5">
    <source>
        <dbReference type="RuleBase" id="RU004004"/>
    </source>
</evidence>
<dbReference type="STRING" id="225848.Sps_02486"/>
<protein>
    <submittedName>
        <fullName evidence="9">Type II secretory pathway, component PulD</fullName>
    </submittedName>
</protein>
<dbReference type="Pfam" id="PF00263">
    <property type="entry name" value="Secretin"/>
    <property type="match status" value="1"/>
</dbReference>
<evidence type="ECO:0000259" key="7">
    <source>
        <dbReference type="Pfam" id="PF00263"/>
    </source>
</evidence>
<proteinExistence type="inferred from homology"/>
<dbReference type="InterPro" id="IPR050810">
    <property type="entry name" value="Bact_Secretion_Sys_Channel"/>
</dbReference>
<keyword evidence="5" id="KW-0813">Transport</keyword>
<dbReference type="Proteomes" id="UP000189545">
    <property type="component" value="Chromosome"/>
</dbReference>
<feature type="chain" id="PRO_5011961260" evidence="6">
    <location>
        <begin position="20"/>
        <end position="488"/>
    </location>
</feature>
<dbReference type="InterPro" id="IPR005644">
    <property type="entry name" value="NolW-like"/>
</dbReference>
<comment type="similarity">
    <text evidence="4">Belongs to the bacterial secretin family.</text>
</comment>
<dbReference type="GO" id="GO:0009279">
    <property type="term" value="C:cell outer membrane"/>
    <property type="evidence" value="ECO:0007669"/>
    <property type="project" value="UniProtKB-SubCell"/>
</dbReference>
<dbReference type="Pfam" id="PF03958">
    <property type="entry name" value="Secretin_N"/>
    <property type="match status" value="1"/>
</dbReference>
<reference evidence="9 10" key="1">
    <citation type="submission" date="2016-03" db="EMBL/GenBank/DDBJ databases">
        <title>Complete genome sequence of Shewanella psychrophila WP2, a deep sea bacterium isolated from west Pacific sediment.</title>
        <authorList>
            <person name="Xu G."/>
            <person name="Jian H."/>
        </authorList>
    </citation>
    <scope>NUCLEOTIDE SEQUENCE [LARGE SCALE GENOMIC DNA]</scope>
    <source>
        <strain evidence="9 10">WP2</strain>
    </source>
</reference>
<keyword evidence="3" id="KW-0472">Membrane</keyword>
<name>A0A1S6HQ39_9GAMM</name>
<keyword evidence="2 6" id="KW-0732">Signal</keyword>
<dbReference type="OrthoDB" id="9779724at2"/>
<gene>
    <name evidence="9" type="ORF">Sps_02486</name>
</gene>
<dbReference type="EMBL" id="CP014782">
    <property type="protein sequence ID" value="AQS37640.1"/>
    <property type="molecule type" value="Genomic_DNA"/>
</dbReference>
<evidence type="ECO:0000256" key="2">
    <source>
        <dbReference type="ARBA" id="ARBA00022729"/>
    </source>
</evidence>
<dbReference type="KEGG" id="spsw:Sps_02486"/>
<dbReference type="PANTHER" id="PTHR30332">
    <property type="entry name" value="PROBABLE GENERAL SECRETION PATHWAY PROTEIN D"/>
    <property type="match status" value="1"/>
</dbReference>
<evidence type="ECO:0000256" key="4">
    <source>
        <dbReference type="RuleBase" id="RU004003"/>
    </source>
</evidence>
<organism evidence="9 10">
    <name type="scientific">Shewanella psychrophila</name>
    <dbReference type="NCBI Taxonomy" id="225848"/>
    <lineage>
        <taxon>Bacteria</taxon>
        <taxon>Pseudomonadati</taxon>
        <taxon>Pseudomonadota</taxon>
        <taxon>Gammaproteobacteria</taxon>
        <taxon>Alteromonadales</taxon>
        <taxon>Shewanellaceae</taxon>
        <taxon>Shewanella</taxon>
    </lineage>
</organism>
<dbReference type="Gene3D" id="3.55.50.30">
    <property type="match status" value="1"/>
</dbReference>
<dbReference type="RefSeq" id="WP_077752783.1">
    <property type="nucleotide sequence ID" value="NZ_CP014782.1"/>
</dbReference>
<dbReference type="InterPro" id="IPR004846">
    <property type="entry name" value="T2SS/T3SS_dom"/>
</dbReference>
<evidence type="ECO:0000256" key="6">
    <source>
        <dbReference type="SAM" id="SignalP"/>
    </source>
</evidence>
<evidence type="ECO:0000313" key="10">
    <source>
        <dbReference type="Proteomes" id="UP000189545"/>
    </source>
</evidence>